<reference evidence="2 3" key="1">
    <citation type="submission" date="2018-10" db="EMBL/GenBank/DDBJ databases">
        <title>Histidinibacterium lentulum gen. nov., sp. nov., a marine bacterium from the culture broth of Picochlorum sp. 122.</title>
        <authorList>
            <person name="Wang G."/>
        </authorList>
    </citation>
    <scope>NUCLEOTIDE SEQUENCE [LARGE SCALE GENOMIC DNA]</scope>
    <source>
        <strain evidence="2 3">B17</strain>
    </source>
</reference>
<keyword evidence="1" id="KW-0472">Membrane</keyword>
<keyword evidence="1" id="KW-0812">Transmembrane</keyword>
<accession>A0A3N2QTP6</accession>
<keyword evidence="3" id="KW-1185">Reference proteome</keyword>
<comment type="caution">
    <text evidence="2">The sequence shown here is derived from an EMBL/GenBank/DDBJ whole genome shotgun (WGS) entry which is preliminary data.</text>
</comment>
<dbReference type="AlphaFoldDB" id="A0A3N2QTP6"/>
<dbReference type="EMBL" id="RDRB01000009">
    <property type="protein sequence ID" value="ROT98584.1"/>
    <property type="molecule type" value="Genomic_DNA"/>
</dbReference>
<name>A0A3N2QTP6_9RHOB</name>
<sequence>MLGFLIAALAGFLTPKLEEPAARPLAKSLSSSVKVEPGEIRTLAFMLALLGAALLSTALDSDNAFAVVLGGVLGYFGTRIVAALRRAMDPPKK</sequence>
<evidence type="ECO:0000256" key="1">
    <source>
        <dbReference type="SAM" id="Phobius"/>
    </source>
</evidence>
<evidence type="ECO:0000313" key="2">
    <source>
        <dbReference type="EMBL" id="ROT98584.1"/>
    </source>
</evidence>
<protein>
    <submittedName>
        <fullName evidence="2">Uncharacterized protein</fullName>
    </submittedName>
</protein>
<proteinExistence type="predicted"/>
<dbReference type="Proteomes" id="UP000268016">
    <property type="component" value="Unassembled WGS sequence"/>
</dbReference>
<evidence type="ECO:0000313" key="3">
    <source>
        <dbReference type="Proteomes" id="UP000268016"/>
    </source>
</evidence>
<feature type="transmembrane region" description="Helical" evidence="1">
    <location>
        <begin position="42"/>
        <end position="59"/>
    </location>
</feature>
<feature type="transmembrane region" description="Helical" evidence="1">
    <location>
        <begin position="64"/>
        <end position="84"/>
    </location>
</feature>
<organism evidence="2 3">
    <name type="scientific">Histidinibacterium lentulum</name>
    <dbReference type="NCBI Taxonomy" id="2480588"/>
    <lineage>
        <taxon>Bacteria</taxon>
        <taxon>Pseudomonadati</taxon>
        <taxon>Pseudomonadota</taxon>
        <taxon>Alphaproteobacteria</taxon>
        <taxon>Rhodobacterales</taxon>
        <taxon>Paracoccaceae</taxon>
        <taxon>Histidinibacterium</taxon>
    </lineage>
</organism>
<dbReference type="OrthoDB" id="7652304at2"/>
<gene>
    <name evidence="2" type="ORF">EAT49_16740</name>
</gene>
<keyword evidence="1" id="KW-1133">Transmembrane helix</keyword>
<dbReference type="RefSeq" id="WP_123643453.1">
    <property type="nucleotide sequence ID" value="NZ_ML119089.1"/>
</dbReference>